<feature type="transmembrane region" description="Helical" evidence="3">
    <location>
        <begin position="68"/>
        <end position="96"/>
    </location>
</feature>
<dbReference type="GO" id="GO:0009245">
    <property type="term" value="P:lipid A biosynthetic process"/>
    <property type="evidence" value="ECO:0007669"/>
    <property type="project" value="TreeGrafter"/>
</dbReference>
<sequence length="386" mass="43679">MMLIKLFLFFLLLLILPDMYIYKAYIRRVSQKWTHWAYWLPSLFLLLGMTLVFSIHEPRPDSMQRLSNFLLIFLCFSVPKALFVIVILFMKLLYIISGKKLYGGYVAGGLALASLIYVIYGATEGKQHFQIREVTISSDELPSGFDGYRIVQISDIHSGSWTGNGAALQKAVNLINAQHADLVLFTGDLVNNVATELDEFIPILEQIKGKDGVYSVLGNHDYSPYIKWETEEAQEANLNSLKSKQAAMGWKILNNDHVILHHHGDSIALAGVENSGNPPFPNYGDLQKALKGTEGMYKILMSHDPTHWHREVLPESDVQLMLSGHTHEMQFSLFGFSPAKFVYPEHNGLYQEGKQSLFVNIGLGYLMFPMRLGAWPEITVITLHKI</sequence>
<organism evidence="5 6">
    <name type="scientific">Phocaeicola vulgatus str. 3975 RP4</name>
    <dbReference type="NCBI Taxonomy" id="1339352"/>
    <lineage>
        <taxon>Bacteria</taxon>
        <taxon>Pseudomonadati</taxon>
        <taxon>Bacteroidota</taxon>
        <taxon>Bacteroidia</taxon>
        <taxon>Bacteroidales</taxon>
        <taxon>Bacteroidaceae</taxon>
        <taxon>Phocaeicola</taxon>
    </lineage>
</organism>
<evidence type="ECO:0000259" key="4">
    <source>
        <dbReference type="Pfam" id="PF00149"/>
    </source>
</evidence>
<dbReference type="SUPFAM" id="SSF56300">
    <property type="entry name" value="Metallo-dependent phosphatases"/>
    <property type="match status" value="1"/>
</dbReference>
<keyword evidence="3" id="KW-0812">Transmembrane</keyword>
<keyword evidence="3" id="KW-1133">Transmembrane helix</keyword>
<protein>
    <submittedName>
        <fullName evidence="5">Calcineurin-like phosphoesterase family protein</fullName>
    </submittedName>
</protein>
<dbReference type="Proteomes" id="UP000027661">
    <property type="component" value="Unassembled WGS sequence"/>
</dbReference>
<dbReference type="GO" id="GO:0016020">
    <property type="term" value="C:membrane"/>
    <property type="evidence" value="ECO:0007669"/>
    <property type="project" value="GOC"/>
</dbReference>
<dbReference type="Pfam" id="PF00149">
    <property type="entry name" value="Metallophos"/>
    <property type="match status" value="1"/>
</dbReference>
<keyword evidence="2" id="KW-0378">Hydrolase</keyword>
<feature type="transmembrane region" description="Helical" evidence="3">
    <location>
        <begin position="102"/>
        <end position="122"/>
    </location>
</feature>
<dbReference type="GO" id="GO:0008758">
    <property type="term" value="F:UDP-2,3-diacylglucosamine hydrolase activity"/>
    <property type="evidence" value="ECO:0007669"/>
    <property type="project" value="TreeGrafter"/>
</dbReference>
<dbReference type="PANTHER" id="PTHR31302:SF31">
    <property type="entry name" value="PHOSPHODIESTERASE YAEI"/>
    <property type="match status" value="1"/>
</dbReference>
<evidence type="ECO:0000256" key="3">
    <source>
        <dbReference type="SAM" id="Phobius"/>
    </source>
</evidence>
<dbReference type="RefSeq" id="WP_005846080.1">
    <property type="nucleotide sequence ID" value="NZ_JNHM01000012.1"/>
</dbReference>
<feature type="transmembrane region" description="Helical" evidence="3">
    <location>
        <begin position="36"/>
        <end position="56"/>
    </location>
</feature>
<dbReference type="PANTHER" id="PTHR31302">
    <property type="entry name" value="TRANSMEMBRANE PROTEIN WITH METALLOPHOSPHOESTERASE DOMAIN-RELATED"/>
    <property type="match status" value="1"/>
</dbReference>
<keyword evidence="1" id="KW-0479">Metal-binding</keyword>
<accession>A0A069SLX7</accession>
<dbReference type="CDD" id="cd07385">
    <property type="entry name" value="MPP_YkuE_C"/>
    <property type="match status" value="1"/>
</dbReference>
<comment type="caution">
    <text evidence="5">The sequence shown here is derived from an EMBL/GenBank/DDBJ whole genome shotgun (WGS) entry which is preliminary data.</text>
</comment>
<dbReference type="EMBL" id="JNHM01000012">
    <property type="protein sequence ID" value="KDS55742.1"/>
    <property type="molecule type" value="Genomic_DNA"/>
</dbReference>
<gene>
    <name evidence="5" type="ORF">M099_1039</name>
</gene>
<dbReference type="AlphaFoldDB" id="A0A069SLX7"/>
<dbReference type="Gene3D" id="3.60.21.10">
    <property type="match status" value="1"/>
</dbReference>
<name>A0A069SLX7_PHOVU</name>
<feature type="domain" description="Calcineurin-like phosphoesterase" evidence="4">
    <location>
        <begin position="149"/>
        <end position="328"/>
    </location>
</feature>
<keyword evidence="3" id="KW-0472">Membrane</keyword>
<proteinExistence type="predicted"/>
<dbReference type="InterPro" id="IPR029052">
    <property type="entry name" value="Metallo-depent_PP-like"/>
</dbReference>
<reference evidence="5 6" key="1">
    <citation type="submission" date="2014-04" db="EMBL/GenBank/DDBJ databases">
        <authorList>
            <person name="Sears C."/>
            <person name="Carroll K."/>
            <person name="Sack B.R."/>
            <person name="Qadri F."/>
            <person name="Myers L.L."/>
            <person name="Chung G.-T."/>
            <person name="Escheverria P."/>
            <person name="Fraser C.M."/>
            <person name="Sadzewicz L."/>
            <person name="Shefchek K.A."/>
            <person name="Tallon L."/>
            <person name="Das S.P."/>
            <person name="Daugherty S."/>
            <person name="Mongodin E.F."/>
        </authorList>
    </citation>
    <scope>NUCLEOTIDE SEQUENCE [LARGE SCALE GENOMIC DNA]</scope>
    <source>
        <strain evidence="5 6">3975 RP4</strain>
    </source>
</reference>
<evidence type="ECO:0000313" key="5">
    <source>
        <dbReference type="EMBL" id="KDS55742.1"/>
    </source>
</evidence>
<dbReference type="GO" id="GO:0046872">
    <property type="term" value="F:metal ion binding"/>
    <property type="evidence" value="ECO:0007669"/>
    <property type="project" value="UniProtKB-KW"/>
</dbReference>
<dbReference type="InterPro" id="IPR051158">
    <property type="entry name" value="Metallophosphoesterase_sf"/>
</dbReference>
<dbReference type="InterPro" id="IPR004843">
    <property type="entry name" value="Calcineurin-like_PHP"/>
</dbReference>
<dbReference type="PATRIC" id="fig|1339352.3.peg.1006"/>
<evidence type="ECO:0000256" key="1">
    <source>
        <dbReference type="ARBA" id="ARBA00022723"/>
    </source>
</evidence>
<evidence type="ECO:0000313" key="6">
    <source>
        <dbReference type="Proteomes" id="UP000027661"/>
    </source>
</evidence>
<evidence type="ECO:0000256" key="2">
    <source>
        <dbReference type="ARBA" id="ARBA00022801"/>
    </source>
</evidence>